<dbReference type="STRING" id="660517.SAMN04487946_110106"/>
<sequence>MATSQYLSPKLVVGVGSLLLALAATWATARTSGYPDRHALRSWPAVLAGRLRREVPRRNSLTAAWGALAGWSLLVSVLHFGGVLYNVYTVVPWWDLLTHAMGGFGVAALLGLTFRRSTLRAPLWVVPAVLAIGAGFEVYEFLFKRFWHHWTLGFYIEDTVIDLVVNTSGAVVFALAARGYRRRIAAPVSAAAGDPVVVADGDGAPAGDDTESVETDEPDRSR</sequence>
<evidence type="ECO:0000256" key="2">
    <source>
        <dbReference type="SAM" id="Phobius"/>
    </source>
</evidence>
<keyword evidence="2" id="KW-0812">Transmembrane</keyword>
<feature type="compositionally biased region" description="Low complexity" evidence="1">
    <location>
        <begin position="197"/>
        <end position="207"/>
    </location>
</feature>
<feature type="transmembrane region" description="Helical" evidence="2">
    <location>
        <begin position="12"/>
        <end position="29"/>
    </location>
</feature>
<organism evidence="3 4">
    <name type="scientific">Halobellus clavatus</name>
    <dbReference type="NCBI Taxonomy" id="660517"/>
    <lineage>
        <taxon>Archaea</taxon>
        <taxon>Methanobacteriati</taxon>
        <taxon>Methanobacteriota</taxon>
        <taxon>Stenosarchaea group</taxon>
        <taxon>Halobacteria</taxon>
        <taxon>Halobacteriales</taxon>
        <taxon>Haloferacaceae</taxon>
        <taxon>Halobellus</taxon>
    </lineage>
</organism>
<feature type="region of interest" description="Disordered" evidence="1">
    <location>
        <begin position="197"/>
        <end position="222"/>
    </location>
</feature>
<dbReference type="EMBL" id="FNPB01000010">
    <property type="protein sequence ID" value="SDY29392.1"/>
    <property type="molecule type" value="Genomic_DNA"/>
</dbReference>
<dbReference type="AlphaFoldDB" id="A0A1H3INY0"/>
<dbReference type="RefSeq" id="WP_175454660.1">
    <property type="nucleotide sequence ID" value="NZ_FNPB01000010.1"/>
</dbReference>
<dbReference type="Pfam" id="PF09997">
    <property type="entry name" value="DUF2238"/>
    <property type="match status" value="1"/>
</dbReference>
<feature type="transmembrane region" description="Helical" evidence="2">
    <location>
        <begin position="159"/>
        <end position="177"/>
    </location>
</feature>
<gene>
    <name evidence="3" type="ORF">SAMN04487946_110106</name>
</gene>
<proteinExistence type="predicted"/>
<keyword evidence="2" id="KW-0472">Membrane</keyword>
<name>A0A1H3INY0_9EURY</name>
<protein>
    <submittedName>
        <fullName evidence="3">Uncharacterized protein</fullName>
    </submittedName>
</protein>
<accession>A0A1H3INY0</accession>
<feature type="transmembrane region" description="Helical" evidence="2">
    <location>
        <begin position="60"/>
        <end position="84"/>
    </location>
</feature>
<feature type="transmembrane region" description="Helical" evidence="2">
    <location>
        <begin position="96"/>
        <end position="114"/>
    </location>
</feature>
<feature type="compositionally biased region" description="Acidic residues" evidence="1">
    <location>
        <begin position="208"/>
        <end position="222"/>
    </location>
</feature>
<keyword evidence="4" id="KW-1185">Reference proteome</keyword>
<feature type="transmembrane region" description="Helical" evidence="2">
    <location>
        <begin position="121"/>
        <end position="139"/>
    </location>
</feature>
<evidence type="ECO:0000256" key="1">
    <source>
        <dbReference type="SAM" id="MobiDB-lite"/>
    </source>
</evidence>
<dbReference type="OrthoDB" id="313603at2157"/>
<evidence type="ECO:0000313" key="4">
    <source>
        <dbReference type="Proteomes" id="UP000199170"/>
    </source>
</evidence>
<dbReference type="Proteomes" id="UP000199170">
    <property type="component" value="Unassembled WGS sequence"/>
</dbReference>
<keyword evidence="2" id="KW-1133">Transmembrane helix</keyword>
<evidence type="ECO:0000313" key="3">
    <source>
        <dbReference type="EMBL" id="SDY29392.1"/>
    </source>
</evidence>
<dbReference type="InterPro" id="IPR014509">
    <property type="entry name" value="YjdF-like"/>
</dbReference>
<reference evidence="4" key="1">
    <citation type="submission" date="2016-10" db="EMBL/GenBank/DDBJ databases">
        <authorList>
            <person name="Varghese N."/>
            <person name="Submissions S."/>
        </authorList>
    </citation>
    <scope>NUCLEOTIDE SEQUENCE [LARGE SCALE GENOMIC DNA]</scope>
    <source>
        <strain evidence="4">CGMCC 1.10118</strain>
    </source>
</reference>